<feature type="domain" description="Histidine kinase" evidence="16">
    <location>
        <begin position="711"/>
        <end position="934"/>
    </location>
</feature>
<evidence type="ECO:0000256" key="11">
    <source>
        <dbReference type="ARBA" id="ARBA00023012"/>
    </source>
</evidence>
<dbReference type="Pfam" id="PF08448">
    <property type="entry name" value="PAS_4"/>
    <property type="match status" value="2"/>
</dbReference>
<dbReference type="InterPro" id="IPR035965">
    <property type="entry name" value="PAS-like_dom_sf"/>
</dbReference>
<sequence length="1085" mass="118819">MPAVYDVEPRHSHALTGIFEGRLNLSGPVRYATAVLAVAAGWLVRAGLMQAWGDRLPYLTLYPAVMIAAILGGFGPGVLATALSVLVVAISWTRSGNVFYGDRLDWVGMAAFAGCCLGIAGLAALLHRSRRRRDAQHRALETAHAQLEELERQHARAEARLRESEERFRLTAASDGITLYEQDANLRYVWLYPQHAEHGAALGRTDGELLPNAEGERLMQRKQEVLTQGTSCRVEVRAQLPAGTKYYDTFIAPRRDASGRIVGVAGTALDVTDRRQREQSRQLLAAIVESSEDAIIALDLEGTITSWNQGSTRLFGYTAAETIGHSVTMLIPRERFHEEPQILERIRAGERIEHYETRRRRKDGTELEISLSVSPLRDDRGEIVGASKIARDVTLRNRTERNRRFIAMLNERLASSDQPDEIVQTASRLVAQFLGAQDCCFSEWHDETGAALVHYEWGEPGRPAGTGVHRLCEFAPAEWRRQFPHEFRIADITREAPDAALVGKCQAAGVGSFATAGVTRKAPWIASIIVASQQPRTWRDDEMRLLKAVVARVWPLVERARSETALRTSEEQLRLITDHAPVSLAQVDRERRLKFVNQTYARRFGREPHDLIGQPLKEVVGATAYARIQPHLDGAFAGRHVEFETEIALPVGGTRWVHAVHTPETAPDGTVIGVIVLITDITARKEAERQVALARDQALAAARAKDDFLAALSHELRTPLNPVLLIASDAAENPALAAEVRRDFATIRKNVELEARLIDDLLDVTRITHGKLPLDLRPVSAEQILQDALSVIRPDAEQKRITLVTELTAHRTTVRGDAVRLQQVFWNVLKNAVKFTPAGGRITVTSANLRGGDTLRVAVRDNGIGMTPAEIARVFDAFTQGDHAVGSNSHRFGGLGLGLTISRLLVEQHHGDIRAESAGPGQGATFTIELPVTTQPIATVGSTTGDDGLRAIHLDGRAGRRRGRVLLVEDHAPTRDALASLLRRRNYEVLTAATIGEARAHLAAGGIGLLVSDIGLPDGDGCDLMAELRGRAELRGIALTGYGMDADIARSTKAGFFAHLTKPIRVQALDAVLAAIDSPAADFAR</sequence>
<dbReference type="GO" id="GO:0009927">
    <property type="term" value="F:histidine phosphotransfer kinase activity"/>
    <property type="evidence" value="ECO:0007669"/>
    <property type="project" value="TreeGrafter"/>
</dbReference>
<dbReference type="Gene3D" id="1.10.287.130">
    <property type="match status" value="1"/>
</dbReference>
<dbReference type="CDD" id="cd00082">
    <property type="entry name" value="HisKA"/>
    <property type="match status" value="1"/>
</dbReference>
<keyword evidence="11" id="KW-0902">Two-component regulatory system</keyword>
<evidence type="ECO:0000259" key="19">
    <source>
        <dbReference type="PROSITE" id="PS50113"/>
    </source>
</evidence>
<dbReference type="SMART" id="SM00065">
    <property type="entry name" value="GAF"/>
    <property type="match status" value="1"/>
</dbReference>
<dbReference type="EMBL" id="CP001032">
    <property type="protein sequence ID" value="ACB75095.1"/>
    <property type="molecule type" value="Genomic_DNA"/>
</dbReference>
<dbReference type="eggNOG" id="COG2205">
    <property type="taxonomic scope" value="Bacteria"/>
</dbReference>
<evidence type="ECO:0000313" key="21">
    <source>
        <dbReference type="Proteomes" id="UP000007013"/>
    </source>
</evidence>
<dbReference type="SUPFAM" id="SSF52172">
    <property type="entry name" value="CheY-like"/>
    <property type="match status" value="1"/>
</dbReference>
<dbReference type="eggNOG" id="COG3290">
    <property type="taxonomic scope" value="Bacteria"/>
</dbReference>
<dbReference type="GO" id="GO:0005886">
    <property type="term" value="C:plasma membrane"/>
    <property type="evidence" value="ECO:0007669"/>
    <property type="project" value="TreeGrafter"/>
</dbReference>
<dbReference type="Pfam" id="PF00512">
    <property type="entry name" value="HisKA"/>
    <property type="match status" value="1"/>
</dbReference>
<dbReference type="Gene3D" id="3.40.50.2300">
    <property type="match status" value="1"/>
</dbReference>
<evidence type="ECO:0000256" key="1">
    <source>
        <dbReference type="ARBA" id="ARBA00000085"/>
    </source>
</evidence>
<evidence type="ECO:0000256" key="13">
    <source>
        <dbReference type="PROSITE-ProRule" id="PRU00169"/>
    </source>
</evidence>
<feature type="transmembrane region" description="Helical" evidence="15">
    <location>
        <begin position="60"/>
        <end position="92"/>
    </location>
</feature>
<dbReference type="KEGG" id="ote:Oter_1811"/>
<dbReference type="SMART" id="SM00091">
    <property type="entry name" value="PAS"/>
    <property type="match status" value="2"/>
</dbReference>
<dbReference type="HOGENOM" id="CLU_000445_114_15_0"/>
<keyword evidence="12 15" id="KW-0472">Membrane</keyword>
<dbReference type="GO" id="GO:0000155">
    <property type="term" value="F:phosphorelay sensor kinase activity"/>
    <property type="evidence" value="ECO:0007669"/>
    <property type="project" value="InterPro"/>
</dbReference>
<evidence type="ECO:0000256" key="9">
    <source>
        <dbReference type="ARBA" id="ARBA00022840"/>
    </source>
</evidence>
<dbReference type="InterPro" id="IPR005467">
    <property type="entry name" value="His_kinase_dom"/>
</dbReference>
<dbReference type="Gene3D" id="1.20.120.620">
    <property type="entry name" value="Backbone structure of the membrane domain of e. Coli histidine kinase receptor kdpd"/>
    <property type="match status" value="1"/>
</dbReference>
<dbReference type="InterPro" id="IPR036097">
    <property type="entry name" value="HisK_dim/P_sf"/>
</dbReference>
<dbReference type="GO" id="GO:0006355">
    <property type="term" value="P:regulation of DNA-templated transcription"/>
    <property type="evidence" value="ECO:0007669"/>
    <property type="project" value="InterPro"/>
</dbReference>
<dbReference type="Gene3D" id="3.30.565.10">
    <property type="entry name" value="Histidine kinase-like ATPase, C-terminal domain"/>
    <property type="match status" value="1"/>
</dbReference>
<dbReference type="InterPro" id="IPR029016">
    <property type="entry name" value="GAF-like_dom_sf"/>
</dbReference>
<dbReference type="SMART" id="SM00387">
    <property type="entry name" value="HATPase_c"/>
    <property type="match status" value="1"/>
</dbReference>
<feature type="domain" description="Response regulatory" evidence="17">
    <location>
        <begin position="964"/>
        <end position="1077"/>
    </location>
</feature>
<evidence type="ECO:0000256" key="14">
    <source>
        <dbReference type="SAM" id="Coils"/>
    </source>
</evidence>
<dbReference type="InterPro" id="IPR004358">
    <property type="entry name" value="Sig_transdc_His_kin-like_C"/>
</dbReference>
<feature type="domain" description="PAS" evidence="18">
    <location>
        <begin position="569"/>
        <end position="639"/>
    </location>
</feature>
<dbReference type="SUPFAM" id="SSF55781">
    <property type="entry name" value="GAF domain-like"/>
    <property type="match status" value="1"/>
</dbReference>
<gene>
    <name evidence="20" type="ordered locus">Oter_1811</name>
</gene>
<keyword evidence="10 15" id="KW-1133">Transmembrane helix</keyword>
<dbReference type="NCBIfam" id="TIGR00229">
    <property type="entry name" value="sensory_box"/>
    <property type="match status" value="2"/>
</dbReference>
<dbReference type="InterPro" id="IPR000014">
    <property type="entry name" value="PAS"/>
</dbReference>
<dbReference type="InterPro" id="IPR013767">
    <property type="entry name" value="PAS_fold"/>
</dbReference>
<keyword evidence="5 20" id="KW-0808">Transferase</keyword>
<dbReference type="PROSITE" id="PS50109">
    <property type="entry name" value="HIS_KIN"/>
    <property type="match status" value="1"/>
</dbReference>
<dbReference type="OrthoDB" id="9815750at2"/>
<dbReference type="Proteomes" id="UP000007013">
    <property type="component" value="Chromosome"/>
</dbReference>
<dbReference type="Pfam" id="PF02518">
    <property type="entry name" value="HATPase_c"/>
    <property type="match status" value="1"/>
</dbReference>
<organism evidence="20 21">
    <name type="scientific">Opitutus terrae (strain DSM 11246 / JCM 15787 / PB90-1)</name>
    <dbReference type="NCBI Taxonomy" id="452637"/>
    <lineage>
        <taxon>Bacteria</taxon>
        <taxon>Pseudomonadati</taxon>
        <taxon>Verrucomicrobiota</taxon>
        <taxon>Opitutia</taxon>
        <taxon>Opitutales</taxon>
        <taxon>Opitutaceae</taxon>
        <taxon>Opitutus</taxon>
    </lineage>
</organism>
<dbReference type="eggNOG" id="COG2202">
    <property type="taxonomic scope" value="Bacteria"/>
</dbReference>
<evidence type="ECO:0000256" key="5">
    <source>
        <dbReference type="ARBA" id="ARBA00022679"/>
    </source>
</evidence>
<dbReference type="CDD" id="cd00130">
    <property type="entry name" value="PAS"/>
    <property type="match status" value="2"/>
</dbReference>
<reference evidence="20 21" key="1">
    <citation type="journal article" date="2011" name="J. Bacteriol.">
        <title>Genome sequence of the verrucomicrobium Opitutus terrae PB90-1, an abundant inhabitant of rice paddy soil ecosystems.</title>
        <authorList>
            <person name="van Passel M.W."/>
            <person name="Kant R."/>
            <person name="Palva A."/>
            <person name="Copeland A."/>
            <person name="Lucas S."/>
            <person name="Lapidus A."/>
            <person name="Glavina del Rio T."/>
            <person name="Pitluck S."/>
            <person name="Goltsman E."/>
            <person name="Clum A."/>
            <person name="Sun H."/>
            <person name="Schmutz J."/>
            <person name="Larimer F.W."/>
            <person name="Land M.L."/>
            <person name="Hauser L."/>
            <person name="Kyrpides N."/>
            <person name="Mikhailova N."/>
            <person name="Richardson P.P."/>
            <person name="Janssen P.H."/>
            <person name="de Vos W.M."/>
            <person name="Smidt H."/>
        </authorList>
    </citation>
    <scope>NUCLEOTIDE SEQUENCE [LARGE SCALE GENOMIC DNA]</scope>
    <source>
        <strain evidence="21">DSM 11246 / JCM 15787 / PB90-1</strain>
    </source>
</reference>
<keyword evidence="21" id="KW-1185">Reference proteome</keyword>
<dbReference type="STRING" id="452637.Oter_1811"/>
<dbReference type="PANTHER" id="PTHR43047">
    <property type="entry name" value="TWO-COMPONENT HISTIDINE PROTEIN KINASE"/>
    <property type="match status" value="1"/>
</dbReference>
<keyword evidence="14" id="KW-0175">Coiled coil</keyword>
<dbReference type="InterPro" id="IPR011006">
    <property type="entry name" value="CheY-like_superfamily"/>
</dbReference>
<evidence type="ECO:0000256" key="7">
    <source>
        <dbReference type="ARBA" id="ARBA00022741"/>
    </source>
</evidence>
<evidence type="ECO:0000259" key="16">
    <source>
        <dbReference type="PROSITE" id="PS50109"/>
    </source>
</evidence>
<proteinExistence type="predicted"/>
<dbReference type="AlphaFoldDB" id="B1ZWY4"/>
<dbReference type="FunFam" id="3.30.565.10:FF:000006">
    <property type="entry name" value="Sensor histidine kinase WalK"/>
    <property type="match status" value="1"/>
</dbReference>
<accession>B1ZWY4</accession>
<evidence type="ECO:0000256" key="8">
    <source>
        <dbReference type="ARBA" id="ARBA00022777"/>
    </source>
</evidence>
<dbReference type="RefSeq" id="WP_012374632.1">
    <property type="nucleotide sequence ID" value="NC_010571.1"/>
</dbReference>
<dbReference type="PROSITE" id="PS50113">
    <property type="entry name" value="PAC"/>
    <property type="match status" value="3"/>
</dbReference>
<dbReference type="SMART" id="SM00448">
    <property type="entry name" value="REC"/>
    <property type="match status" value="1"/>
</dbReference>
<dbReference type="PROSITE" id="PS50112">
    <property type="entry name" value="PAS"/>
    <property type="match status" value="2"/>
</dbReference>
<comment type="catalytic activity">
    <reaction evidence="1">
        <text>ATP + protein L-histidine = ADP + protein N-phospho-L-histidine.</text>
        <dbReference type="EC" id="2.7.13.3"/>
    </reaction>
</comment>
<evidence type="ECO:0000256" key="6">
    <source>
        <dbReference type="ARBA" id="ARBA00022692"/>
    </source>
</evidence>
<keyword evidence="6 15" id="KW-0812">Transmembrane</keyword>
<dbReference type="SUPFAM" id="SSF47384">
    <property type="entry name" value="Homodimeric domain of signal transducing histidine kinase"/>
    <property type="match status" value="1"/>
</dbReference>
<dbReference type="Gene3D" id="3.30.450.20">
    <property type="entry name" value="PAS domain"/>
    <property type="match status" value="3"/>
</dbReference>
<name>B1ZWY4_OPITP</name>
<feature type="transmembrane region" description="Helical" evidence="15">
    <location>
        <begin position="29"/>
        <end position="48"/>
    </location>
</feature>
<dbReference type="InterPro" id="IPR038318">
    <property type="entry name" value="KdpD_sf"/>
</dbReference>
<evidence type="ECO:0000256" key="2">
    <source>
        <dbReference type="ARBA" id="ARBA00004141"/>
    </source>
</evidence>
<keyword evidence="8 20" id="KW-0418">Kinase</keyword>
<evidence type="ECO:0000259" key="17">
    <source>
        <dbReference type="PROSITE" id="PS50110"/>
    </source>
</evidence>
<feature type="coiled-coil region" evidence="14">
    <location>
        <begin position="133"/>
        <end position="167"/>
    </location>
</feature>
<dbReference type="InterPro" id="IPR013656">
    <property type="entry name" value="PAS_4"/>
</dbReference>
<dbReference type="PANTHER" id="PTHR43047:SF72">
    <property type="entry name" value="OSMOSENSING HISTIDINE PROTEIN KINASE SLN1"/>
    <property type="match status" value="1"/>
</dbReference>
<dbReference type="eggNOG" id="COG0745">
    <property type="taxonomic scope" value="Bacteria"/>
</dbReference>
<dbReference type="InterPro" id="IPR003018">
    <property type="entry name" value="GAF"/>
</dbReference>
<keyword evidence="9" id="KW-0067">ATP-binding</keyword>
<feature type="domain" description="PAC" evidence="19">
    <location>
        <begin position="232"/>
        <end position="283"/>
    </location>
</feature>
<keyword evidence="4 13" id="KW-0597">Phosphoprotein</keyword>
<dbReference type="SMART" id="SM00388">
    <property type="entry name" value="HisKA"/>
    <property type="match status" value="1"/>
</dbReference>
<evidence type="ECO:0000256" key="12">
    <source>
        <dbReference type="ARBA" id="ARBA00023136"/>
    </source>
</evidence>
<dbReference type="SMART" id="SM00086">
    <property type="entry name" value="PAC"/>
    <property type="match status" value="3"/>
</dbReference>
<feature type="transmembrane region" description="Helical" evidence="15">
    <location>
        <begin position="104"/>
        <end position="126"/>
    </location>
</feature>
<dbReference type="PROSITE" id="PS50110">
    <property type="entry name" value="RESPONSE_REGULATORY"/>
    <property type="match status" value="1"/>
</dbReference>
<dbReference type="SUPFAM" id="SSF55785">
    <property type="entry name" value="PYP-like sensor domain (PAS domain)"/>
    <property type="match status" value="3"/>
</dbReference>
<evidence type="ECO:0000256" key="4">
    <source>
        <dbReference type="ARBA" id="ARBA00022553"/>
    </source>
</evidence>
<dbReference type="Pfam" id="PF13493">
    <property type="entry name" value="DUF4118"/>
    <property type="match status" value="1"/>
</dbReference>
<feature type="domain" description="PAS" evidence="18">
    <location>
        <begin position="280"/>
        <end position="339"/>
    </location>
</feature>
<feature type="domain" description="PAC" evidence="19">
    <location>
        <begin position="641"/>
        <end position="693"/>
    </location>
</feature>
<feature type="modified residue" description="4-aspartylphosphate" evidence="13">
    <location>
        <position position="1013"/>
    </location>
</feature>
<evidence type="ECO:0000259" key="18">
    <source>
        <dbReference type="PROSITE" id="PS50112"/>
    </source>
</evidence>
<evidence type="ECO:0000256" key="3">
    <source>
        <dbReference type="ARBA" id="ARBA00012438"/>
    </source>
</evidence>
<feature type="domain" description="PAC" evidence="19">
    <location>
        <begin position="353"/>
        <end position="405"/>
    </location>
</feature>
<evidence type="ECO:0000256" key="10">
    <source>
        <dbReference type="ARBA" id="ARBA00022989"/>
    </source>
</evidence>
<dbReference type="InterPro" id="IPR003661">
    <property type="entry name" value="HisK_dim/P_dom"/>
</dbReference>
<dbReference type="InterPro" id="IPR036890">
    <property type="entry name" value="HATPase_C_sf"/>
</dbReference>
<dbReference type="Gene3D" id="3.30.450.40">
    <property type="match status" value="1"/>
</dbReference>
<dbReference type="SUPFAM" id="SSF55874">
    <property type="entry name" value="ATPase domain of HSP90 chaperone/DNA topoisomerase II/histidine kinase"/>
    <property type="match status" value="1"/>
</dbReference>
<keyword evidence="7" id="KW-0547">Nucleotide-binding</keyword>
<dbReference type="InterPro" id="IPR003594">
    <property type="entry name" value="HATPase_dom"/>
</dbReference>
<comment type="subcellular location">
    <subcellularLocation>
        <location evidence="2">Membrane</location>
        <topology evidence="2">Multi-pass membrane protein</topology>
    </subcellularLocation>
</comment>
<dbReference type="CDD" id="cd16922">
    <property type="entry name" value="HATPase_EvgS-ArcB-TorS-like"/>
    <property type="match status" value="1"/>
</dbReference>
<dbReference type="Pfam" id="PF00989">
    <property type="entry name" value="PAS"/>
    <property type="match status" value="1"/>
</dbReference>
<dbReference type="PRINTS" id="PR00344">
    <property type="entry name" value="BCTRLSENSOR"/>
</dbReference>
<dbReference type="GO" id="GO:0005524">
    <property type="term" value="F:ATP binding"/>
    <property type="evidence" value="ECO:0007669"/>
    <property type="project" value="UniProtKB-KW"/>
</dbReference>
<evidence type="ECO:0000313" key="20">
    <source>
        <dbReference type="EMBL" id="ACB75095.1"/>
    </source>
</evidence>
<protein>
    <recommendedName>
        <fullName evidence="3">histidine kinase</fullName>
        <ecNumber evidence="3">2.7.13.3</ecNumber>
    </recommendedName>
</protein>
<dbReference type="InterPro" id="IPR001610">
    <property type="entry name" value="PAC"/>
</dbReference>
<dbReference type="EC" id="2.7.13.3" evidence="3"/>
<dbReference type="Pfam" id="PF00072">
    <property type="entry name" value="Response_reg"/>
    <property type="match status" value="1"/>
</dbReference>
<dbReference type="InterPro" id="IPR001789">
    <property type="entry name" value="Sig_transdc_resp-reg_receiver"/>
</dbReference>
<dbReference type="InterPro" id="IPR025201">
    <property type="entry name" value="KdpD_TM"/>
</dbReference>
<dbReference type="InterPro" id="IPR000700">
    <property type="entry name" value="PAS-assoc_C"/>
</dbReference>
<evidence type="ECO:0000256" key="15">
    <source>
        <dbReference type="SAM" id="Phobius"/>
    </source>
</evidence>